<dbReference type="InterPro" id="IPR044222">
    <property type="entry name" value="SIP1-1/2-like"/>
</dbReference>
<evidence type="ECO:0000313" key="10">
    <source>
        <dbReference type="EMBL" id="KAG6487670.1"/>
    </source>
</evidence>
<feature type="transmembrane region" description="Helical" evidence="9">
    <location>
        <begin position="184"/>
        <end position="201"/>
    </location>
</feature>
<organism evidence="10 11">
    <name type="scientific">Zingiber officinale</name>
    <name type="common">Ginger</name>
    <name type="synonym">Amomum zingiber</name>
    <dbReference type="NCBI Taxonomy" id="94328"/>
    <lineage>
        <taxon>Eukaryota</taxon>
        <taxon>Viridiplantae</taxon>
        <taxon>Streptophyta</taxon>
        <taxon>Embryophyta</taxon>
        <taxon>Tracheophyta</taxon>
        <taxon>Spermatophyta</taxon>
        <taxon>Magnoliopsida</taxon>
        <taxon>Liliopsida</taxon>
        <taxon>Zingiberales</taxon>
        <taxon>Zingiberaceae</taxon>
        <taxon>Zingiber</taxon>
    </lineage>
</organism>
<sequence length="263" mass="27973">MGAVKAAVGDALITFVWMFCISGLGFATFLITAALEIQGAHFSLLVTASLIFVIVFTFNVIADAMGGASFNPTGNAAFYAAGFGEDTLISMALRFPAQVAIDLSFLLVLADGSIDEFCGFSQAAGAVGGLLALYEVMPPDYKHLLVGPSLKVDLHTGAIAEGALTFVITTAVLWIIFKGPPSPLVKALMITICTLGVITAGDSYTGPSMNPANAYGWAYLNNRHNNWEQFYVYWICPFIGAISAGWLFRVVFPPRPPVKAKKA</sequence>
<dbReference type="PANTHER" id="PTHR46739:SF3">
    <property type="entry name" value="AQUAPORIN SIP1-1"/>
    <property type="match status" value="1"/>
</dbReference>
<evidence type="ECO:0000256" key="5">
    <source>
        <dbReference type="ARBA" id="ARBA00022989"/>
    </source>
</evidence>
<dbReference type="GO" id="GO:0016020">
    <property type="term" value="C:membrane"/>
    <property type="evidence" value="ECO:0007669"/>
    <property type="project" value="UniProtKB-SubCell"/>
</dbReference>
<dbReference type="EMBL" id="JACMSC010000015">
    <property type="protein sequence ID" value="KAG6487670.1"/>
    <property type="molecule type" value="Genomic_DNA"/>
</dbReference>
<comment type="similarity">
    <text evidence="7">Belongs to the MIP/aquaporin (TC 1.A.8) family. SIP (TC 1.A.8.10) subfamily.</text>
</comment>
<dbReference type="GO" id="GO:0015250">
    <property type="term" value="F:water channel activity"/>
    <property type="evidence" value="ECO:0007669"/>
    <property type="project" value="InterPro"/>
</dbReference>
<gene>
    <name evidence="10" type="ORF">ZIOFF_056261</name>
</gene>
<keyword evidence="6 9" id="KW-0472">Membrane</keyword>
<keyword evidence="11" id="KW-1185">Reference proteome</keyword>
<dbReference type="Pfam" id="PF00230">
    <property type="entry name" value="MIP"/>
    <property type="match status" value="1"/>
</dbReference>
<dbReference type="AlphaFoldDB" id="A0A8J5KSR7"/>
<evidence type="ECO:0000256" key="1">
    <source>
        <dbReference type="ARBA" id="ARBA00004141"/>
    </source>
</evidence>
<evidence type="ECO:0000256" key="8">
    <source>
        <dbReference type="RuleBase" id="RU000477"/>
    </source>
</evidence>
<dbReference type="Gene3D" id="1.20.1080.10">
    <property type="entry name" value="Glycerol uptake facilitator protein"/>
    <property type="match status" value="1"/>
</dbReference>
<feature type="transmembrane region" description="Helical" evidence="9">
    <location>
        <begin position="88"/>
        <end position="110"/>
    </location>
</feature>
<protein>
    <submittedName>
        <fullName evidence="10">Uncharacterized protein</fullName>
    </submittedName>
</protein>
<keyword evidence="2 8" id="KW-0813">Transport</keyword>
<evidence type="ECO:0000256" key="7">
    <source>
        <dbReference type="ARBA" id="ARBA00024030"/>
    </source>
</evidence>
<feature type="transmembrane region" description="Helical" evidence="9">
    <location>
        <begin position="117"/>
        <end position="134"/>
    </location>
</feature>
<evidence type="ECO:0000256" key="6">
    <source>
        <dbReference type="ARBA" id="ARBA00023136"/>
    </source>
</evidence>
<accession>A0A8J5KSR7</accession>
<feature type="transmembrane region" description="Helical" evidence="9">
    <location>
        <begin position="42"/>
        <end position="62"/>
    </location>
</feature>
<evidence type="ECO:0000256" key="3">
    <source>
        <dbReference type="ARBA" id="ARBA00022692"/>
    </source>
</evidence>
<feature type="transmembrane region" description="Helical" evidence="9">
    <location>
        <begin position="154"/>
        <end position="177"/>
    </location>
</feature>
<feature type="transmembrane region" description="Helical" evidence="9">
    <location>
        <begin position="12"/>
        <end position="35"/>
    </location>
</feature>
<evidence type="ECO:0000256" key="4">
    <source>
        <dbReference type="ARBA" id="ARBA00022737"/>
    </source>
</evidence>
<dbReference type="InterPro" id="IPR000425">
    <property type="entry name" value="MIP"/>
</dbReference>
<dbReference type="PANTHER" id="PTHR46739">
    <property type="entry name" value="AQUAPORIN SIP1-1"/>
    <property type="match status" value="1"/>
</dbReference>
<dbReference type="SUPFAM" id="SSF81338">
    <property type="entry name" value="Aquaporin-like"/>
    <property type="match status" value="2"/>
</dbReference>
<dbReference type="InterPro" id="IPR023271">
    <property type="entry name" value="Aquaporin-like"/>
</dbReference>
<reference evidence="10 11" key="1">
    <citation type="submission" date="2020-08" db="EMBL/GenBank/DDBJ databases">
        <title>Plant Genome Project.</title>
        <authorList>
            <person name="Zhang R.-G."/>
        </authorList>
    </citation>
    <scope>NUCLEOTIDE SEQUENCE [LARGE SCALE GENOMIC DNA]</scope>
    <source>
        <tissue evidence="10">Rhizome</tissue>
    </source>
</reference>
<keyword evidence="4" id="KW-0677">Repeat</keyword>
<evidence type="ECO:0000256" key="2">
    <source>
        <dbReference type="ARBA" id="ARBA00022448"/>
    </source>
</evidence>
<keyword evidence="5 9" id="KW-1133">Transmembrane helix</keyword>
<keyword evidence="3 8" id="KW-0812">Transmembrane</keyword>
<proteinExistence type="inferred from homology"/>
<feature type="transmembrane region" description="Helical" evidence="9">
    <location>
        <begin position="231"/>
        <end position="252"/>
    </location>
</feature>
<comment type="caution">
    <text evidence="10">The sequence shown here is derived from an EMBL/GenBank/DDBJ whole genome shotgun (WGS) entry which is preliminary data.</text>
</comment>
<evidence type="ECO:0000256" key="9">
    <source>
        <dbReference type="SAM" id="Phobius"/>
    </source>
</evidence>
<name>A0A8J5KSR7_ZINOF</name>
<dbReference type="PRINTS" id="PR00783">
    <property type="entry name" value="MINTRINSICP"/>
</dbReference>
<evidence type="ECO:0000313" key="11">
    <source>
        <dbReference type="Proteomes" id="UP000734854"/>
    </source>
</evidence>
<dbReference type="Proteomes" id="UP000734854">
    <property type="component" value="Unassembled WGS sequence"/>
</dbReference>
<comment type="subcellular location">
    <subcellularLocation>
        <location evidence="1">Membrane</location>
        <topology evidence="1">Multi-pass membrane protein</topology>
    </subcellularLocation>
</comment>